<dbReference type="eggNOG" id="COG5002">
    <property type="taxonomic scope" value="Bacteria"/>
</dbReference>
<keyword evidence="2" id="KW-1185">Reference proteome</keyword>
<dbReference type="Proteomes" id="UP000013232">
    <property type="component" value="Unassembled WGS sequence"/>
</dbReference>
<comment type="caution">
    <text evidence="1">The sequence shown here is derived from an EMBL/GenBank/DDBJ whole genome shotgun (WGS) entry which is preliminary data.</text>
</comment>
<reference evidence="1 2" key="1">
    <citation type="submission" date="2012-09" db="EMBL/GenBank/DDBJ databases">
        <title>Draft Genome Sequences of 6 Strains from Genus Thauera.</title>
        <authorList>
            <person name="Liu B."/>
            <person name="Shapleigh J.P."/>
            <person name="Frostegard A.H."/>
        </authorList>
    </citation>
    <scope>NUCLEOTIDE SEQUENCE [LARGE SCALE GENOMIC DNA]</scope>
    <source>
        <strain evidence="2">47Lol / DSM 12138</strain>
    </source>
</reference>
<name>N6Z6H0_THAL4</name>
<evidence type="ECO:0000313" key="2">
    <source>
        <dbReference type="Proteomes" id="UP000013232"/>
    </source>
</evidence>
<accession>N6Z6H0</accession>
<dbReference type="STRING" id="1123367.GCA_000621305_02610"/>
<gene>
    <name evidence="1" type="ORF">C666_03645</name>
</gene>
<dbReference type="OrthoDB" id="9181915at2"/>
<organism evidence="1 2">
    <name type="scientific">Thauera linaloolentis (strain DSM 12138 / JCM 21573 / CCUG 41526 / CIP 105981 / IAM 15112 / NBRC 102519 / 47Lol)</name>
    <dbReference type="NCBI Taxonomy" id="1123367"/>
    <lineage>
        <taxon>Bacteria</taxon>
        <taxon>Pseudomonadati</taxon>
        <taxon>Pseudomonadota</taxon>
        <taxon>Betaproteobacteria</taxon>
        <taxon>Rhodocyclales</taxon>
        <taxon>Zoogloeaceae</taxon>
        <taxon>Thauera</taxon>
    </lineage>
</organism>
<dbReference type="RefSeq" id="WP_004333929.1">
    <property type="nucleotide sequence ID" value="NZ_AMXE01000007.1"/>
</dbReference>
<proteinExistence type="predicted"/>
<dbReference type="EMBL" id="AMXE01000007">
    <property type="protein sequence ID" value="ENO89948.1"/>
    <property type="molecule type" value="Genomic_DNA"/>
</dbReference>
<sequence length="62" mass="7069">MELETGRIYPVRLCSGEIRAWRFEGRDGRGFAWWRDAETGVGFSEAGVLYAWELLPEGECDA</sequence>
<evidence type="ECO:0000313" key="1">
    <source>
        <dbReference type="EMBL" id="ENO89948.1"/>
    </source>
</evidence>
<protein>
    <submittedName>
        <fullName evidence="1">Uncharacterized protein</fullName>
    </submittedName>
</protein>
<dbReference type="AlphaFoldDB" id="N6Z6H0"/>